<dbReference type="GO" id="GO:0005634">
    <property type="term" value="C:nucleus"/>
    <property type="evidence" value="ECO:0007669"/>
    <property type="project" value="TreeGrafter"/>
</dbReference>
<dbReference type="GO" id="GO:0006289">
    <property type="term" value="P:nucleotide-excision repair"/>
    <property type="evidence" value="ECO:0007669"/>
    <property type="project" value="InterPro"/>
</dbReference>
<organism evidence="8">
    <name type="scientific">Sesamum calycinum</name>
    <dbReference type="NCBI Taxonomy" id="2727403"/>
    <lineage>
        <taxon>Eukaryota</taxon>
        <taxon>Viridiplantae</taxon>
        <taxon>Streptophyta</taxon>
        <taxon>Embryophyta</taxon>
        <taxon>Tracheophyta</taxon>
        <taxon>Spermatophyta</taxon>
        <taxon>Magnoliopsida</taxon>
        <taxon>eudicotyledons</taxon>
        <taxon>Gunneridae</taxon>
        <taxon>Pentapetalae</taxon>
        <taxon>asterids</taxon>
        <taxon>lamiids</taxon>
        <taxon>Lamiales</taxon>
        <taxon>Pedaliaceae</taxon>
        <taxon>Sesamum</taxon>
    </lineage>
</organism>
<comment type="caution">
    <text evidence="8">The sequence shown here is derived from an EMBL/GenBank/DDBJ whole genome shotgun (WGS) entry which is preliminary data.</text>
</comment>
<dbReference type="PANTHER" id="PTHR10242:SF2">
    <property type="entry name" value="N-GLYCOSYLASE_DNA LYASE"/>
    <property type="match status" value="1"/>
</dbReference>
<evidence type="ECO:0000256" key="2">
    <source>
        <dbReference type="ARBA" id="ARBA00022801"/>
    </source>
</evidence>
<dbReference type="PANTHER" id="PTHR10242">
    <property type="entry name" value="8-OXOGUANINE DNA GLYCOSYLASE"/>
    <property type="match status" value="1"/>
</dbReference>
<keyword evidence="3" id="KW-0234">DNA repair</keyword>
<dbReference type="GO" id="GO:0016829">
    <property type="term" value="F:lyase activity"/>
    <property type="evidence" value="ECO:0007669"/>
    <property type="project" value="UniProtKB-KW"/>
</dbReference>
<gene>
    <name evidence="8" type="ORF">Scaly_1540400</name>
</gene>
<dbReference type="GO" id="GO:0003684">
    <property type="term" value="F:damaged DNA binding"/>
    <property type="evidence" value="ECO:0007669"/>
    <property type="project" value="InterPro"/>
</dbReference>
<dbReference type="EMBL" id="JACGWM010000009">
    <property type="protein sequence ID" value="KAL0351517.1"/>
    <property type="molecule type" value="Genomic_DNA"/>
</dbReference>
<dbReference type="AlphaFoldDB" id="A0AAW2P6G8"/>
<evidence type="ECO:0000256" key="3">
    <source>
        <dbReference type="ARBA" id="ARBA00023204"/>
    </source>
</evidence>
<dbReference type="Pfam" id="PF07934">
    <property type="entry name" value="OGG_N"/>
    <property type="match status" value="1"/>
</dbReference>
<keyword evidence="4 8" id="KW-0456">Lyase</keyword>
<keyword evidence="5" id="KW-0326">Glycosidase</keyword>
<evidence type="ECO:0000259" key="7">
    <source>
        <dbReference type="Pfam" id="PF07934"/>
    </source>
</evidence>
<accession>A0AAW2P6G8</accession>
<dbReference type="GO" id="GO:0034039">
    <property type="term" value="F:8-oxo-7,8-dihydroguanine DNA N-glycosylase activity"/>
    <property type="evidence" value="ECO:0007669"/>
    <property type="project" value="TreeGrafter"/>
</dbReference>
<dbReference type="SUPFAM" id="SSF55945">
    <property type="entry name" value="TATA-box binding protein-like"/>
    <property type="match status" value="1"/>
</dbReference>
<feature type="region of interest" description="Disordered" evidence="6">
    <location>
        <begin position="1"/>
        <end position="32"/>
    </location>
</feature>
<reference evidence="8" key="2">
    <citation type="journal article" date="2024" name="Plant">
        <title>Genomic evolution and insights into agronomic trait innovations of Sesamum species.</title>
        <authorList>
            <person name="Miao H."/>
            <person name="Wang L."/>
            <person name="Qu L."/>
            <person name="Liu H."/>
            <person name="Sun Y."/>
            <person name="Le M."/>
            <person name="Wang Q."/>
            <person name="Wei S."/>
            <person name="Zheng Y."/>
            <person name="Lin W."/>
            <person name="Duan Y."/>
            <person name="Cao H."/>
            <person name="Xiong S."/>
            <person name="Wang X."/>
            <person name="Wei L."/>
            <person name="Li C."/>
            <person name="Ma Q."/>
            <person name="Ju M."/>
            <person name="Zhao R."/>
            <person name="Li G."/>
            <person name="Mu C."/>
            <person name="Tian Q."/>
            <person name="Mei H."/>
            <person name="Zhang T."/>
            <person name="Gao T."/>
            <person name="Zhang H."/>
        </authorList>
    </citation>
    <scope>NUCLEOTIDE SEQUENCE</scope>
    <source>
        <strain evidence="8">KEN8</strain>
    </source>
</reference>
<keyword evidence="1" id="KW-0227">DNA damage</keyword>
<evidence type="ECO:0000256" key="4">
    <source>
        <dbReference type="ARBA" id="ARBA00023239"/>
    </source>
</evidence>
<name>A0AAW2P6G8_9LAMI</name>
<protein>
    <submittedName>
        <fullName evidence="8">N-glycosylase/DNA lyase OGG1</fullName>
    </submittedName>
</protein>
<dbReference type="Gene3D" id="3.30.310.40">
    <property type="match status" value="1"/>
</dbReference>
<dbReference type="InterPro" id="IPR012904">
    <property type="entry name" value="OGG_N"/>
</dbReference>
<evidence type="ECO:0000256" key="6">
    <source>
        <dbReference type="SAM" id="MobiDB-lite"/>
    </source>
</evidence>
<proteinExistence type="predicted"/>
<evidence type="ECO:0000256" key="5">
    <source>
        <dbReference type="ARBA" id="ARBA00023295"/>
    </source>
</evidence>
<evidence type="ECO:0000313" key="8">
    <source>
        <dbReference type="EMBL" id="KAL0351517.1"/>
    </source>
</evidence>
<feature type="compositionally biased region" description="Pro residues" evidence="6">
    <location>
        <begin position="18"/>
        <end position="27"/>
    </location>
</feature>
<reference evidence="8" key="1">
    <citation type="submission" date="2020-06" db="EMBL/GenBank/DDBJ databases">
        <authorList>
            <person name="Li T."/>
            <person name="Hu X."/>
            <person name="Zhang T."/>
            <person name="Song X."/>
            <person name="Zhang H."/>
            <person name="Dai N."/>
            <person name="Sheng W."/>
            <person name="Hou X."/>
            <person name="Wei L."/>
        </authorList>
    </citation>
    <scope>NUCLEOTIDE SEQUENCE</scope>
    <source>
        <strain evidence="8">KEN8</strain>
        <tissue evidence="8">Leaf</tissue>
    </source>
</reference>
<dbReference type="GO" id="GO:0006285">
    <property type="term" value="P:base-excision repair, AP site formation"/>
    <property type="evidence" value="ECO:0007669"/>
    <property type="project" value="TreeGrafter"/>
</dbReference>
<dbReference type="InterPro" id="IPR052054">
    <property type="entry name" value="Oxidative_DNA_repair_enzyme"/>
</dbReference>
<evidence type="ECO:0000256" key="1">
    <source>
        <dbReference type="ARBA" id="ARBA00022763"/>
    </source>
</evidence>
<feature type="domain" description="8-oxoguanine DNA glycosylase N-terminal" evidence="7">
    <location>
        <begin position="68"/>
        <end position="147"/>
    </location>
</feature>
<sequence length="150" mass="17091">MQSPRSLLSMKRAKSRLPPTPSTPPTPQQRQSFSKLLVPISRKRRNILQNPQPLPAAAVVDDAVKWKRLNINKSELYLPLTFPTGQTFRWKETGPLQYTGPIGPHLVSLKQLEDNGVAYHFHFTGNEDIARIDLFDFLNMGISLNEMERV</sequence>
<keyword evidence="2" id="KW-0378">Hydrolase</keyword>